<dbReference type="HOGENOM" id="CLU_261835_0_0_1"/>
<accession>A0A0D0BXE1</accession>
<feature type="compositionally biased region" description="Low complexity" evidence="2">
    <location>
        <begin position="983"/>
        <end position="1008"/>
    </location>
</feature>
<gene>
    <name evidence="3" type="ORF">GYMLUDRAFT_905357</name>
</gene>
<feature type="compositionally biased region" description="Low complexity" evidence="2">
    <location>
        <begin position="1085"/>
        <end position="1136"/>
    </location>
</feature>
<feature type="compositionally biased region" description="Polar residues" evidence="2">
    <location>
        <begin position="549"/>
        <end position="564"/>
    </location>
</feature>
<feature type="compositionally biased region" description="Low complexity" evidence="2">
    <location>
        <begin position="216"/>
        <end position="225"/>
    </location>
</feature>
<keyword evidence="4" id="KW-1185">Reference proteome</keyword>
<feature type="compositionally biased region" description="Polar residues" evidence="2">
    <location>
        <begin position="926"/>
        <end position="938"/>
    </location>
</feature>
<feature type="compositionally biased region" description="Polar residues" evidence="2">
    <location>
        <begin position="101"/>
        <end position="127"/>
    </location>
</feature>
<keyword evidence="1" id="KW-0175">Coiled coil</keyword>
<feature type="compositionally biased region" description="Pro residues" evidence="2">
    <location>
        <begin position="613"/>
        <end position="625"/>
    </location>
</feature>
<organism evidence="3 4">
    <name type="scientific">Collybiopsis luxurians FD-317 M1</name>
    <dbReference type="NCBI Taxonomy" id="944289"/>
    <lineage>
        <taxon>Eukaryota</taxon>
        <taxon>Fungi</taxon>
        <taxon>Dikarya</taxon>
        <taxon>Basidiomycota</taxon>
        <taxon>Agaricomycotina</taxon>
        <taxon>Agaricomycetes</taxon>
        <taxon>Agaricomycetidae</taxon>
        <taxon>Agaricales</taxon>
        <taxon>Marasmiineae</taxon>
        <taxon>Omphalotaceae</taxon>
        <taxon>Collybiopsis</taxon>
        <taxon>Collybiopsis luxurians</taxon>
    </lineage>
</organism>
<dbReference type="EMBL" id="KN834816">
    <property type="protein sequence ID" value="KIK54444.1"/>
    <property type="molecule type" value="Genomic_DNA"/>
</dbReference>
<dbReference type="Proteomes" id="UP000053593">
    <property type="component" value="Unassembled WGS sequence"/>
</dbReference>
<feature type="compositionally biased region" description="Polar residues" evidence="2">
    <location>
        <begin position="418"/>
        <end position="469"/>
    </location>
</feature>
<feature type="compositionally biased region" description="Low complexity" evidence="2">
    <location>
        <begin position="175"/>
        <end position="204"/>
    </location>
</feature>
<sequence>MQSVAPVNRVNPDRRGLPAGWKECYNAQKDTWYYVQTDINPPRISYFHPSGDSYVGNNTAGPSSSSSSSYIQSFPSQPMDLKLDQKLHIVDESGSVSSSSTPLHSAGPSTSGGSNSSAPPPISTNVEQEVVHLPSQATSAPDSADVTSPAPPEYSLYSESPIEPPATNGPGSDRPTGNNNTTSGTNGLPPGYSNSVPATTGPSPSSTPQPPPQIAQPPVVSVSPALTSVSGANQRPQTITSQALNAASLPSGPRPSLANVQVVQQASSPSPSSPITTTSPSGPRPRPAAVVQQTSITTSAAGPRPNTTSPVNRPPSQISVHVPPSPAHGPAPASGEGMTLAQRLFASAKTGSGGPTIHLPTDTQIHMPPTISASAVSAQAYNLNSTRTSSLYGTGMMQNIQQQQQQHQGLPGRPTGGRPSSSISFAGANQTGGLQRPAQQLQSTLVRPQSQVVGHHIPNSTPATGTNTVVRPRPTTLPNVTLVARPPSQGGTGMPGSTGSMDQLPVSSPQPLPGTNPNAAIQGQIGVSGVHSPPPPTPSSAGSFGHGVSPSTNASISNPSQPYAQAQAPLQHASMNPLPPIPQQQQQNLVTVASPPPNVLPVQGGFGNIAPGPQSPPLPARPPQHPQYTGPAGYTPPSVSVPTLPQRPPLHPGTSLPILPSQLPQSQLLQSSPSNTLSATTSQLGSSLSSSLHSLSAHASPALMKYGKVAGRIAGKAALRYGTKYAINSIFGSNASSSSNDPPLFDQDTLSDLNSSLSNLDVSDMGLDPLQFQDAFAGNPGVDYSGLINSIGQQQQTNPNPGVNYGAIIHALTKIQHAAAASHGHGQGHGHANANAHHAAGVAPNAQVQQVMNAQNQQLANANAQIQYLQAQVQAMNLQNQQQQQQQMGQMVAQMQNAVPQVQNQNLNQMGNVGGMSSPNWPPGGQPQQALSVQHTITQNQNQNQNQNQMGNVAGPNLSARPPHHQQTMGPARPPVQHSQPVHQSSLPTPTHTPTTQTQSLSSGQQGPVMNSTSPAHQLPQVQSQSSQPTVQPTVAPAQASVVQSQPQPHPSAQTAQANQPRPPAQATVAQPAASPTQPQPPAQVQPSITQPVVPQPQYQVQPTVAQPPQSPPQYTQTPASVPQPSVQQQQQQQANPPRPSFRRFQFPNRVLSSSKLIHRVHRFRLPLLSQQFCHLSPKFSRLLLSLSPRFSQRLSSSSPRDLLNTLKICHRSHKSLPSRVLSSNSQPLSRSYSRPMRRHRNCLLVPPIRLLLLNLNISSLPSPNLLFHTPNNSLIDLPITLKLLRLLTEVLRAIN</sequence>
<feature type="compositionally biased region" description="Low complexity" evidence="2">
    <location>
        <begin position="1053"/>
        <end position="1077"/>
    </location>
</feature>
<feature type="compositionally biased region" description="Low complexity" evidence="2">
    <location>
        <begin position="267"/>
        <end position="281"/>
    </location>
</feature>
<protein>
    <recommendedName>
        <fullName evidence="5">WW domain-containing protein</fullName>
    </recommendedName>
</protein>
<evidence type="ECO:0008006" key="5">
    <source>
        <dbReference type="Google" id="ProtNLM"/>
    </source>
</evidence>
<evidence type="ECO:0000256" key="2">
    <source>
        <dbReference type="SAM" id="MobiDB-lite"/>
    </source>
</evidence>
<feature type="compositionally biased region" description="Polar residues" evidence="2">
    <location>
        <begin position="907"/>
        <end position="919"/>
    </location>
</feature>
<feature type="region of interest" description="Disordered" evidence="2">
    <location>
        <begin position="593"/>
        <end position="660"/>
    </location>
</feature>
<feature type="compositionally biased region" description="Low complexity" evidence="2">
    <location>
        <begin position="939"/>
        <end position="949"/>
    </location>
</feature>
<evidence type="ECO:0000313" key="3">
    <source>
        <dbReference type="EMBL" id="KIK54444.1"/>
    </source>
</evidence>
<feature type="region of interest" description="Disordered" evidence="2">
    <location>
        <begin position="400"/>
        <end position="568"/>
    </location>
</feature>
<feature type="compositionally biased region" description="Basic and acidic residues" evidence="2">
    <location>
        <begin position="81"/>
        <end position="91"/>
    </location>
</feature>
<feature type="compositionally biased region" description="Polar residues" evidence="2">
    <location>
        <begin position="291"/>
        <end position="318"/>
    </location>
</feature>
<feature type="compositionally biased region" description="Polar residues" evidence="2">
    <location>
        <begin position="226"/>
        <end position="245"/>
    </location>
</feature>
<proteinExistence type="predicted"/>
<feature type="compositionally biased region" description="Pro residues" evidence="2">
    <location>
        <begin position="205"/>
        <end position="215"/>
    </location>
</feature>
<feature type="coiled-coil region" evidence="1">
    <location>
        <begin position="845"/>
        <end position="898"/>
    </location>
</feature>
<evidence type="ECO:0000256" key="1">
    <source>
        <dbReference type="SAM" id="Coils"/>
    </source>
</evidence>
<name>A0A0D0BXE1_9AGAR</name>
<feature type="region of interest" description="Disordered" evidence="2">
    <location>
        <begin position="907"/>
        <end position="1144"/>
    </location>
</feature>
<feature type="region of interest" description="Disordered" evidence="2">
    <location>
        <begin position="48"/>
        <end position="336"/>
    </location>
</feature>
<feature type="compositionally biased region" description="Low complexity" evidence="2">
    <location>
        <begin position="1020"/>
        <end position="1035"/>
    </location>
</feature>
<evidence type="ECO:0000313" key="4">
    <source>
        <dbReference type="Proteomes" id="UP000053593"/>
    </source>
</evidence>
<dbReference type="OrthoDB" id="2367685at2759"/>
<reference evidence="3 4" key="1">
    <citation type="submission" date="2014-04" db="EMBL/GenBank/DDBJ databases">
        <title>Evolutionary Origins and Diversification of the Mycorrhizal Mutualists.</title>
        <authorList>
            <consortium name="DOE Joint Genome Institute"/>
            <consortium name="Mycorrhizal Genomics Consortium"/>
            <person name="Kohler A."/>
            <person name="Kuo A."/>
            <person name="Nagy L.G."/>
            <person name="Floudas D."/>
            <person name="Copeland A."/>
            <person name="Barry K.W."/>
            <person name="Cichocki N."/>
            <person name="Veneault-Fourrey C."/>
            <person name="LaButti K."/>
            <person name="Lindquist E.A."/>
            <person name="Lipzen A."/>
            <person name="Lundell T."/>
            <person name="Morin E."/>
            <person name="Murat C."/>
            <person name="Riley R."/>
            <person name="Ohm R."/>
            <person name="Sun H."/>
            <person name="Tunlid A."/>
            <person name="Henrissat B."/>
            <person name="Grigoriev I.V."/>
            <person name="Hibbett D.S."/>
            <person name="Martin F."/>
        </authorList>
    </citation>
    <scope>NUCLEOTIDE SEQUENCE [LARGE SCALE GENOMIC DNA]</scope>
    <source>
        <strain evidence="3 4">FD-317 M1</strain>
    </source>
</reference>